<keyword evidence="2" id="KW-0812">Transmembrane</keyword>
<dbReference type="AlphaFoldDB" id="A0A840VC70"/>
<gene>
    <name evidence="4" type="ORF">HNR46_003398</name>
</gene>
<sequence length="357" mass="39299">MKSKFYTVAMALFSLSFTALGEQDITRIWDDPDPLLNEIRLQINDQGRNSEEDAALAADIQTLAYAINQEIIAAESPDWGTPSAERKAVIQKWADILAPETQKLVDLAFGEGFGKTDSSRQARSLLDFAPSSAAFADQLRDYIDQSPWVALAAADLLYEHRLLSEEDKGILREWRPDAEHGSDLNRWALGVSSVGMLDGLDVAKKALAIPPQGETPEEIIRQYGNGLEIANLLGPDASALLRNIEALVAHPKVISSGYLQKFEYARHVINGREPRQGRYAVNGSGPLSPWLASESLEKPESGVPGSKPSPELKKPSEQEPRLITETEKSSSPTWWPLVAVVILAVLGLLWVLLKKRK</sequence>
<reference evidence="4 5" key="1">
    <citation type="submission" date="2020-08" db="EMBL/GenBank/DDBJ databases">
        <title>Genomic Encyclopedia of Type Strains, Phase IV (KMG-IV): sequencing the most valuable type-strain genomes for metagenomic binning, comparative biology and taxonomic classification.</title>
        <authorList>
            <person name="Goeker M."/>
        </authorList>
    </citation>
    <scope>NUCLEOTIDE SEQUENCE [LARGE SCALE GENOMIC DNA]</scope>
    <source>
        <strain evidence="4 5">YC6886</strain>
    </source>
</reference>
<dbReference type="Proteomes" id="UP000557717">
    <property type="component" value="Unassembled WGS sequence"/>
</dbReference>
<evidence type="ECO:0000256" key="2">
    <source>
        <dbReference type="SAM" id="Phobius"/>
    </source>
</evidence>
<organism evidence="4 5">
    <name type="scientific">Haloferula luteola</name>
    <dbReference type="NCBI Taxonomy" id="595692"/>
    <lineage>
        <taxon>Bacteria</taxon>
        <taxon>Pseudomonadati</taxon>
        <taxon>Verrucomicrobiota</taxon>
        <taxon>Verrucomicrobiia</taxon>
        <taxon>Verrucomicrobiales</taxon>
        <taxon>Verrucomicrobiaceae</taxon>
        <taxon>Haloferula</taxon>
    </lineage>
</organism>
<dbReference type="RefSeq" id="WP_184020741.1">
    <property type="nucleotide sequence ID" value="NZ_JACHFD010000021.1"/>
</dbReference>
<comment type="caution">
    <text evidence="4">The sequence shown here is derived from an EMBL/GenBank/DDBJ whole genome shotgun (WGS) entry which is preliminary data.</text>
</comment>
<feature type="compositionally biased region" description="Basic and acidic residues" evidence="1">
    <location>
        <begin position="310"/>
        <end position="328"/>
    </location>
</feature>
<evidence type="ECO:0000256" key="1">
    <source>
        <dbReference type="SAM" id="MobiDB-lite"/>
    </source>
</evidence>
<evidence type="ECO:0000313" key="4">
    <source>
        <dbReference type="EMBL" id="MBB5353144.1"/>
    </source>
</evidence>
<name>A0A840VC70_9BACT</name>
<feature type="chain" id="PRO_5032445128" evidence="3">
    <location>
        <begin position="22"/>
        <end position="357"/>
    </location>
</feature>
<feature type="transmembrane region" description="Helical" evidence="2">
    <location>
        <begin position="334"/>
        <end position="353"/>
    </location>
</feature>
<proteinExistence type="predicted"/>
<accession>A0A840VC70</accession>
<keyword evidence="2" id="KW-0472">Membrane</keyword>
<protein>
    <submittedName>
        <fullName evidence="4">Uncharacterized protein</fullName>
    </submittedName>
</protein>
<evidence type="ECO:0000256" key="3">
    <source>
        <dbReference type="SAM" id="SignalP"/>
    </source>
</evidence>
<keyword evidence="5" id="KW-1185">Reference proteome</keyword>
<keyword evidence="2" id="KW-1133">Transmembrane helix</keyword>
<evidence type="ECO:0000313" key="5">
    <source>
        <dbReference type="Proteomes" id="UP000557717"/>
    </source>
</evidence>
<feature type="signal peptide" evidence="3">
    <location>
        <begin position="1"/>
        <end position="21"/>
    </location>
</feature>
<dbReference type="EMBL" id="JACHFD010000021">
    <property type="protein sequence ID" value="MBB5353144.1"/>
    <property type="molecule type" value="Genomic_DNA"/>
</dbReference>
<feature type="region of interest" description="Disordered" evidence="1">
    <location>
        <begin position="291"/>
        <end position="329"/>
    </location>
</feature>
<keyword evidence="3" id="KW-0732">Signal</keyword>